<dbReference type="InterPro" id="IPR038765">
    <property type="entry name" value="Papain-like_cys_pep_sf"/>
</dbReference>
<evidence type="ECO:0000256" key="1">
    <source>
        <dbReference type="SAM" id="Coils"/>
    </source>
</evidence>
<evidence type="ECO:0000313" key="4">
    <source>
        <dbReference type="Proteomes" id="UP001476247"/>
    </source>
</evidence>
<keyword evidence="4" id="KW-1185">Reference proteome</keyword>
<feature type="coiled-coil region" evidence="1">
    <location>
        <begin position="121"/>
        <end position="151"/>
    </location>
</feature>
<organism evidence="3 4">
    <name type="scientific">Helicostylum pulchrum</name>
    <dbReference type="NCBI Taxonomy" id="562976"/>
    <lineage>
        <taxon>Eukaryota</taxon>
        <taxon>Fungi</taxon>
        <taxon>Fungi incertae sedis</taxon>
        <taxon>Mucoromycota</taxon>
        <taxon>Mucoromycotina</taxon>
        <taxon>Mucoromycetes</taxon>
        <taxon>Mucorales</taxon>
        <taxon>Mucorineae</taxon>
        <taxon>Mucoraceae</taxon>
        <taxon>Helicostylum</taxon>
    </lineage>
</organism>
<dbReference type="Gene3D" id="3.90.70.80">
    <property type="match status" value="1"/>
</dbReference>
<dbReference type="PROSITE" id="PS50802">
    <property type="entry name" value="OTU"/>
    <property type="match status" value="1"/>
</dbReference>
<comment type="caution">
    <text evidence="3">The sequence shown here is derived from an EMBL/GenBank/DDBJ whole genome shotgun (WGS) entry which is preliminary data.</text>
</comment>
<accession>A0ABP9YBF9</accession>
<dbReference type="PANTHER" id="PTHR12419:SF10">
    <property type="entry name" value="DEUBIQUITINASE OTUD6B"/>
    <property type="match status" value="1"/>
</dbReference>
<dbReference type="PANTHER" id="PTHR12419">
    <property type="entry name" value="OTU DOMAIN CONTAINING PROTEIN"/>
    <property type="match status" value="1"/>
</dbReference>
<sequence length="305" mass="34814">MSEQVTMDQLLETHREQQKQLTSKIIALRKSVPKSDKRKKREVNSRIADLEYDLKTKQEEEIRVLKAVEAGLDPNEEQIDDGISLDRLNQLSLEEEGQAVSAKTVSAETVSAETVSTEQPKKKVNKARARIEKRNAEMERLRQEAIKESENQVDLGVVETEAITKLVVPMNLRIKQVGADGHCLYNAFADQLKRRYDENVSYKELRKSAAEYMRSHPDDFVPFLYLEDGDFNKYCNDIESTACWGGQLEIVALAKSRKVPVDVIQMEGPIIKICDDEYPDKSPLKLAYHKQLFSLGAHYNSLIDQ</sequence>
<name>A0ABP9YBF9_9FUNG</name>
<protein>
    <recommendedName>
        <fullName evidence="2">OTU domain-containing protein</fullName>
    </recommendedName>
</protein>
<evidence type="ECO:0000259" key="2">
    <source>
        <dbReference type="PROSITE" id="PS50802"/>
    </source>
</evidence>
<gene>
    <name evidence="3" type="ORF">HPULCUR_009788</name>
</gene>
<dbReference type="Proteomes" id="UP001476247">
    <property type="component" value="Unassembled WGS sequence"/>
</dbReference>
<evidence type="ECO:0000313" key="3">
    <source>
        <dbReference type="EMBL" id="GAA5804301.1"/>
    </source>
</evidence>
<feature type="domain" description="OTU" evidence="2">
    <location>
        <begin position="172"/>
        <end position="305"/>
    </location>
</feature>
<keyword evidence="1" id="KW-0175">Coiled coil</keyword>
<reference evidence="3 4" key="1">
    <citation type="submission" date="2024-04" db="EMBL/GenBank/DDBJ databases">
        <title>genome sequences of Mucor flavus KT1a and Helicostylum pulchrum KT1b strains isolation_sourced from the surface of a dry-aged beef.</title>
        <authorList>
            <person name="Toyotome T."/>
            <person name="Hosono M."/>
            <person name="Torimaru M."/>
            <person name="Fukuda K."/>
            <person name="Mikami N."/>
        </authorList>
    </citation>
    <scope>NUCLEOTIDE SEQUENCE [LARGE SCALE GENOMIC DNA]</scope>
    <source>
        <strain evidence="3 4">KT1b</strain>
    </source>
</reference>
<dbReference type="InterPro" id="IPR003323">
    <property type="entry name" value="OTU_dom"/>
</dbReference>
<dbReference type="EMBL" id="BAABUJ010000034">
    <property type="protein sequence ID" value="GAA5804301.1"/>
    <property type="molecule type" value="Genomic_DNA"/>
</dbReference>
<dbReference type="CDD" id="cd22748">
    <property type="entry name" value="OTU_OTUD6-like"/>
    <property type="match status" value="1"/>
</dbReference>
<proteinExistence type="predicted"/>
<dbReference type="InterPro" id="IPR050704">
    <property type="entry name" value="Peptidase_C85-like"/>
</dbReference>
<dbReference type="Pfam" id="PF02338">
    <property type="entry name" value="OTU"/>
    <property type="match status" value="1"/>
</dbReference>
<dbReference type="SUPFAM" id="SSF54001">
    <property type="entry name" value="Cysteine proteinases"/>
    <property type="match status" value="1"/>
</dbReference>